<proteinExistence type="predicted"/>
<dbReference type="Proteomes" id="UP000318571">
    <property type="component" value="Chromosome 7"/>
</dbReference>
<comment type="caution">
    <text evidence="2">The sequence shown here is derived from an EMBL/GenBank/DDBJ whole genome shotgun (WGS) entry which is preliminary data.</text>
</comment>
<feature type="non-terminal residue" evidence="2">
    <location>
        <position position="383"/>
    </location>
</feature>
<dbReference type="AlphaFoldDB" id="A0A553P356"/>
<sequence length="383" mass="43040">MNFRGPRPKYGGGMERPPFANQGGWNPNFNSFEEPPFGGGEWPRPRFSGPRMPQWRGPSFSRLPQPGPTQPGIGEQMPGNFVITPPDVLRWLDHQHPDTLMRIYHHIQWLLDQCGIPPPGNRPIKPEEDTETWYEEDKELPEPHSEVLPNKLPLDFANSGSSVPPGGAKRPGLGLRTPNQPAGPRPSSSGPLQWTPGGWMPKDNSHKITTTMKPLPEPEVIPPNGSSYPDAQEDRKKLSMLKSNMNMMQMELSKTCRKFRISNLNQDDLSGYPEAQQERLQAVIKCVKAAEKTLLDFKDFLKTDKYKEWNDSQTEEHEKRIKAMIGETPQGVPHKRPSGPNQEDVEEKKSKVAEDNETLGDSDSDLKSNSAKSSKSPMKFQPG</sequence>
<feature type="compositionally biased region" description="Polar residues" evidence="1">
    <location>
        <begin position="367"/>
        <end position="376"/>
    </location>
</feature>
<reference evidence="2 3" key="1">
    <citation type="journal article" date="2018" name="Nat. Ecol. Evol.">
        <title>Genomic signatures of mitonuclear coevolution across populations of Tigriopus californicus.</title>
        <authorList>
            <person name="Barreto F.S."/>
            <person name="Watson E.T."/>
            <person name="Lima T.G."/>
            <person name="Willett C.S."/>
            <person name="Edmands S."/>
            <person name="Li W."/>
            <person name="Burton R.S."/>
        </authorList>
    </citation>
    <scope>NUCLEOTIDE SEQUENCE [LARGE SCALE GENOMIC DNA]</scope>
    <source>
        <strain evidence="2 3">San Diego</strain>
    </source>
</reference>
<name>A0A553P356_TIGCA</name>
<evidence type="ECO:0000313" key="2">
    <source>
        <dbReference type="EMBL" id="TRY72127.1"/>
    </source>
</evidence>
<keyword evidence="3" id="KW-1185">Reference proteome</keyword>
<feature type="region of interest" description="Disordered" evidence="1">
    <location>
        <begin position="1"/>
        <end position="57"/>
    </location>
</feature>
<dbReference type="EMBL" id="VCGU01000008">
    <property type="protein sequence ID" value="TRY72127.1"/>
    <property type="molecule type" value="Genomic_DNA"/>
</dbReference>
<feature type="compositionally biased region" description="Acidic residues" evidence="1">
    <location>
        <begin position="128"/>
        <end position="139"/>
    </location>
</feature>
<organism evidence="2 3">
    <name type="scientific">Tigriopus californicus</name>
    <name type="common">Marine copepod</name>
    <dbReference type="NCBI Taxonomy" id="6832"/>
    <lineage>
        <taxon>Eukaryota</taxon>
        <taxon>Metazoa</taxon>
        <taxon>Ecdysozoa</taxon>
        <taxon>Arthropoda</taxon>
        <taxon>Crustacea</taxon>
        <taxon>Multicrustacea</taxon>
        <taxon>Hexanauplia</taxon>
        <taxon>Copepoda</taxon>
        <taxon>Harpacticoida</taxon>
        <taxon>Harpacticidae</taxon>
        <taxon>Tigriopus</taxon>
    </lineage>
</organism>
<evidence type="ECO:0000313" key="3">
    <source>
        <dbReference type="Proteomes" id="UP000318571"/>
    </source>
</evidence>
<gene>
    <name evidence="2" type="ORF">TCAL_09720</name>
</gene>
<feature type="region of interest" description="Disordered" evidence="1">
    <location>
        <begin position="120"/>
        <end position="233"/>
    </location>
</feature>
<accession>A0A553P356</accession>
<evidence type="ECO:0000256" key="1">
    <source>
        <dbReference type="SAM" id="MobiDB-lite"/>
    </source>
</evidence>
<feature type="region of interest" description="Disordered" evidence="1">
    <location>
        <begin position="307"/>
        <end position="383"/>
    </location>
</feature>
<feature type="compositionally biased region" description="Basic and acidic residues" evidence="1">
    <location>
        <begin position="307"/>
        <end position="321"/>
    </location>
</feature>
<protein>
    <submittedName>
        <fullName evidence="2">Uncharacterized protein</fullName>
    </submittedName>
</protein>